<proteinExistence type="predicted"/>
<accession>A0ABR9PDU5</accession>
<evidence type="ECO:0000313" key="3">
    <source>
        <dbReference type="Proteomes" id="UP000806528"/>
    </source>
</evidence>
<protein>
    <submittedName>
        <fullName evidence="2">Pyridoxamine 5'-phosphate oxidase family protein</fullName>
    </submittedName>
</protein>
<dbReference type="SUPFAM" id="SSF50475">
    <property type="entry name" value="FMN-binding split barrel"/>
    <property type="match status" value="1"/>
</dbReference>
<dbReference type="Proteomes" id="UP000806528">
    <property type="component" value="Unassembled WGS sequence"/>
</dbReference>
<name>A0ABR9PDU5_9ACTN</name>
<keyword evidence="3" id="KW-1185">Reference proteome</keyword>
<evidence type="ECO:0000259" key="1">
    <source>
        <dbReference type="Pfam" id="PF01243"/>
    </source>
</evidence>
<reference evidence="2 3" key="1">
    <citation type="submission" date="2020-09" db="EMBL/GenBank/DDBJ databases">
        <title>Diversity and distribution of actinomycetes associated with coral in the coast of Hainan.</title>
        <authorList>
            <person name="Li F."/>
        </authorList>
    </citation>
    <scope>NUCLEOTIDE SEQUENCE [LARGE SCALE GENOMIC DNA]</scope>
    <source>
        <strain evidence="2 3">HNM0947</strain>
    </source>
</reference>
<dbReference type="EMBL" id="JADBGI010000031">
    <property type="protein sequence ID" value="MBE3001982.1"/>
    <property type="molecule type" value="Genomic_DNA"/>
</dbReference>
<dbReference type="InterPro" id="IPR011576">
    <property type="entry name" value="Pyridox_Oxase_N"/>
</dbReference>
<evidence type="ECO:0000313" key="2">
    <source>
        <dbReference type="EMBL" id="MBE3001982.1"/>
    </source>
</evidence>
<dbReference type="RefSeq" id="WP_193124574.1">
    <property type="nucleotide sequence ID" value="NZ_JADBGI010000031.1"/>
</dbReference>
<comment type="caution">
    <text evidence="2">The sequence shown here is derived from an EMBL/GenBank/DDBJ whole genome shotgun (WGS) entry which is preliminary data.</text>
</comment>
<dbReference type="Pfam" id="PF01243">
    <property type="entry name" value="PNPOx_N"/>
    <property type="match status" value="1"/>
</dbReference>
<dbReference type="Gene3D" id="2.30.110.10">
    <property type="entry name" value="Electron Transport, Fmn-binding Protein, Chain A"/>
    <property type="match status" value="1"/>
</dbReference>
<dbReference type="InterPro" id="IPR012349">
    <property type="entry name" value="Split_barrel_FMN-bd"/>
</dbReference>
<organism evidence="2 3">
    <name type="scientific">Nocardiopsis coralli</name>
    <dbReference type="NCBI Taxonomy" id="2772213"/>
    <lineage>
        <taxon>Bacteria</taxon>
        <taxon>Bacillati</taxon>
        <taxon>Actinomycetota</taxon>
        <taxon>Actinomycetes</taxon>
        <taxon>Streptosporangiales</taxon>
        <taxon>Nocardiopsidaceae</taxon>
        <taxon>Nocardiopsis</taxon>
    </lineage>
</organism>
<gene>
    <name evidence="2" type="ORF">IDM40_25275</name>
</gene>
<sequence>MASADTDIVAVLQHPTSQDLLANSIARLAYVAPDGTPRVVPIGFLWNGSTVVMCTSTNAPKVRSLGADPHVALTIDTIEFPPKILLLRGTVELDTVDGIPAEYLAMNSDQMMVPEQRQAWEVEVRSLYKQMVRIVMTPTWAKLIDFEGTLPTAVEELVRERDEREQREAGE</sequence>
<feature type="domain" description="Pyridoxamine 5'-phosphate oxidase N-terminal" evidence="1">
    <location>
        <begin position="22"/>
        <end position="128"/>
    </location>
</feature>